<organism evidence="4 5">
    <name type="scientific">Plasmodiophora brassicae</name>
    <name type="common">Clubroot disease agent</name>
    <dbReference type="NCBI Taxonomy" id="37360"/>
    <lineage>
        <taxon>Eukaryota</taxon>
        <taxon>Sar</taxon>
        <taxon>Rhizaria</taxon>
        <taxon>Endomyxa</taxon>
        <taxon>Phytomyxea</taxon>
        <taxon>Plasmodiophorida</taxon>
        <taxon>Plasmodiophoridae</taxon>
        <taxon>Plasmodiophora</taxon>
    </lineage>
</organism>
<accession>A0A3P3YMU8</accession>
<geneLocation type="mitochondrion" evidence="4"/>
<protein>
    <submittedName>
        <fullName evidence="4">Uncharacterized protein</fullName>
    </submittedName>
</protein>
<keyword evidence="1" id="KW-0677">Repeat</keyword>
<dbReference type="PANTHER" id="PTHR24198">
    <property type="entry name" value="ANKYRIN REPEAT AND PROTEIN KINASE DOMAIN-CONTAINING PROTEIN"/>
    <property type="match status" value="1"/>
</dbReference>
<name>A0A3P3YMU8_PLABS</name>
<dbReference type="Gene3D" id="3.30.710.10">
    <property type="entry name" value="Potassium Channel Kv1.1, Chain A"/>
    <property type="match status" value="1"/>
</dbReference>
<dbReference type="InterPro" id="IPR011333">
    <property type="entry name" value="SKP1/BTB/POZ_sf"/>
</dbReference>
<dbReference type="InterPro" id="IPR036770">
    <property type="entry name" value="Ankyrin_rpt-contain_sf"/>
</dbReference>
<dbReference type="Pfam" id="PF12796">
    <property type="entry name" value="Ank_2"/>
    <property type="match status" value="1"/>
</dbReference>
<dbReference type="InterPro" id="IPR002110">
    <property type="entry name" value="Ankyrin_rpt"/>
</dbReference>
<keyword evidence="4" id="KW-0496">Mitochondrion</keyword>
<evidence type="ECO:0000256" key="2">
    <source>
        <dbReference type="ARBA" id="ARBA00023043"/>
    </source>
</evidence>
<reference evidence="4 5" key="1">
    <citation type="submission" date="2018-03" db="EMBL/GenBank/DDBJ databases">
        <authorList>
            <person name="Fogelqvist J."/>
        </authorList>
    </citation>
    <scope>NUCLEOTIDE SEQUENCE [LARGE SCALE GENOMIC DNA]</scope>
</reference>
<dbReference type="SUPFAM" id="SSF48403">
    <property type="entry name" value="Ankyrin repeat"/>
    <property type="match status" value="1"/>
</dbReference>
<dbReference type="Gene3D" id="1.25.40.20">
    <property type="entry name" value="Ankyrin repeat-containing domain"/>
    <property type="match status" value="2"/>
</dbReference>
<dbReference type="PROSITE" id="PS50297">
    <property type="entry name" value="ANK_REP_REGION"/>
    <property type="match status" value="1"/>
</dbReference>
<evidence type="ECO:0000313" key="5">
    <source>
        <dbReference type="Proteomes" id="UP000290189"/>
    </source>
</evidence>
<dbReference type="EMBL" id="OVEO01000018">
    <property type="protein sequence ID" value="SPR01541.1"/>
    <property type="molecule type" value="Genomic_DNA"/>
</dbReference>
<proteinExistence type="predicted"/>
<gene>
    <name evidence="4" type="ORF">PLBR_LOCUS8756</name>
</gene>
<dbReference type="Proteomes" id="UP000290189">
    <property type="component" value="Unassembled WGS sequence"/>
</dbReference>
<evidence type="ECO:0000256" key="3">
    <source>
        <dbReference type="PROSITE-ProRule" id="PRU00023"/>
    </source>
</evidence>
<dbReference type="SMART" id="SM00248">
    <property type="entry name" value="ANK"/>
    <property type="match status" value="3"/>
</dbReference>
<dbReference type="AlphaFoldDB" id="A0A3P3YMU8"/>
<dbReference type="PANTHER" id="PTHR24198:SF165">
    <property type="entry name" value="ANKYRIN REPEAT-CONTAINING PROTEIN-RELATED"/>
    <property type="match status" value="1"/>
</dbReference>
<feature type="repeat" description="ANK" evidence="3">
    <location>
        <begin position="238"/>
        <end position="271"/>
    </location>
</feature>
<dbReference type="PROSITE" id="PS50088">
    <property type="entry name" value="ANK_REPEAT"/>
    <property type="match status" value="1"/>
</dbReference>
<evidence type="ECO:0000256" key="1">
    <source>
        <dbReference type="ARBA" id="ARBA00022737"/>
    </source>
</evidence>
<keyword evidence="2 3" id="KW-0040">ANK repeat</keyword>
<sequence length="333" mass="36285">MRTRISYRTVIIAIGIAGIGGALTFDAGGDAAGDHVVNTSAATVQSGVLKAMVDDLGERGVDVDVPVPLPAIARPELEFIAQFISMSAVHEVDRVAAWVRVRLDRHWPSTEAQCRLLAAAHYLEMRPLTTTIMSTKRTWQQVAALRDLLPADAFWFALDHSVGVHRLRRAARTDPGRFVAGQVARLVVYGGNPSVINGTPWDSTGNVLHWAVSDGDELVVELLLHVAGIDVNARDPITYRTPLHYAARRGDARITALLLGVPGVDVNARARDDARRTPLHEAALRGHRHIVRLLTNATGIEADARDAYQATPADLLALTFERVLAHHRHTAAW</sequence>
<evidence type="ECO:0000313" key="4">
    <source>
        <dbReference type="EMBL" id="SPR01541.1"/>
    </source>
</evidence>